<protein>
    <submittedName>
        <fullName evidence="1">Uncharacterized protein</fullName>
    </submittedName>
</protein>
<organism evidence="1">
    <name type="scientific">bioreactor metagenome</name>
    <dbReference type="NCBI Taxonomy" id="1076179"/>
    <lineage>
        <taxon>unclassified sequences</taxon>
        <taxon>metagenomes</taxon>
        <taxon>ecological metagenomes</taxon>
    </lineage>
</organism>
<dbReference type="AlphaFoldDB" id="A0A644X2V3"/>
<proteinExistence type="predicted"/>
<comment type="caution">
    <text evidence="1">The sequence shown here is derived from an EMBL/GenBank/DDBJ whole genome shotgun (WGS) entry which is preliminary data.</text>
</comment>
<accession>A0A644X2V3</accession>
<gene>
    <name evidence="1" type="ORF">SDC9_56788</name>
</gene>
<sequence length="421" mass="44946">MKTFFLISFILVLFISASAQSPQMFRYQAVLRDNSGAIIPNEPVGVRFTILEGSAAVYSETQSLTTDANGLISTAIGSGTPVSGDMSTIDWAAGSTFLHVETDPGNSGTFSDFGTSQLLSVPYAMYAGNAGNAFSGDYNDLSNKPDFTGWDNNAGDDFDGQYSSLSGTPTNVSAFSNDAGYLTSYTETDGDATNELQVLSISNDTIYLTSGGFVKLPAGFDGQYSSLSGAPANVSAFTNDAGYITEEIDTTDEIQTLSISNDTLMISSGNAIKLPGMKVTEFVIPTATVSSYTTTTNQEYFKIGDIGTFNKENDSTMLELIMNCHVVVSSYSGTHGLYFQVRIDDQPTSFGKMEFVAFNPNSAYTYFTPTGFFPGISSGQHTISVWAGIYWAGGTVTGVMVNPGGYNFASRMMVKEFSGTY</sequence>
<dbReference type="EMBL" id="VSSQ01001694">
    <property type="protein sequence ID" value="MPM10456.1"/>
    <property type="molecule type" value="Genomic_DNA"/>
</dbReference>
<name>A0A644X2V3_9ZZZZ</name>
<evidence type="ECO:0000313" key="1">
    <source>
        <dbReference type="EMBL" id="MPM10456.1"/>
    </source>
</evidence>
<reference evidence="1" key="1">
    <citation type="submission" date="2019-08" db="EMBL/GenBank/DDBJ databases">
        <authorList>
            <person name="Kucharzyk K."/>
            <person name="Murdoch R.W."/>
            <person name="Higgins S."/>
            <person name="Loffler F."/>
        </authorList>
    </citation>
    <scope>NUCLEOTIDE SEQUENCE</scope>
</reference>